<accession>A0A0C2ME13</accession>
<evidence type="ECO:0000259" key="1">
    <source>
        <dbReference type="Pfam" id="PF17921"/>
    </source>
</evidence>
<evidence type="ECO:0000313" key="2">
    <source>
        <dbReference type="EMBL" id="KII62559.1"/>
    </source>
</evidence>
<sequence>MIVEQNIKLAQNSYKKNHDTQMNERQFLPGDQVMTNVQVKNKLAPLFDNPHTVLENRHPIYKISDNKNLSTHHLIDHDNLYSSMNVSFTGIKCNILIILILTSPTLNPFSAKERRRADLASCEKCQRSDSATFDSSLLALKNCQNEIYDDVWYAALKICAIAFAQLPGNRFEHPDEVFKKKSNAGLKLKISKCKFCFPEINYNGFIVSSEEIKPDNNKINPIKDRVKPKRIKELLAVLAVCGYYQRLVKNYEDIIYTLYRILNKSIPWIWNTVYEHSFSDIKKKLVEIQSLNYPKWNLTLNLYCDASDHAMGVYSTNGRRNRKTYFILQWNPMSSIKTGTLPEISSHFPNEFFESCHSKSLSHVEINETIDAIREIAWWPKMSSDITNYDNQLQGMFHEQAQKFHSKIKSLNVYNNHMTISSERLISWTHYH</sequence>
<dbReference type="AlphaFoldDB" id="A0A0C2ME13"/>
<dbReference type="InterPro" id="IPR043128">
    <property type="entry name" value="Rev_trsase/Diguanyl_cyclase"/>
</dbReference>
<dbReference type="GO" id="GO:0003824">
    <property type="term" value="F:catalytic activity"/>
    <property type="evidence" value="ECO:0007669"/>
    <property type="project" value="UniProtKB-KW"/>
</dbReference>
<reference evidence="2 3" key="1">
    <citation type="journal article" date="2014" name="Genome Biol. Evol.">
        <title>The genome of the myxosporean Thelohanellus kitauei shows adaptations to nutrient acquisition within its fish host.</title>
        <authorList>
            <person name="Yang Y."/>
            <person name="Xiong J."/>
            <person name="Zhou Z."/>
            <person name="Huo F."/>
            <person name="Miao W."/>
            <person name="Ran C."/>
            <person name="Liu Y."/>
            <person name="Zhang J."/>
            <person name="Feng J."/>
            <person name="Wang M."/>
            <person name="Wang M."/>
            <person name="Wang L."/>
            <person name="Yao B."/>
        </authorList>
    </citation>
    <scope>NUCLEOTIDE SEQUENCE [LARGE SCALE GENOMIC DNA]</scope>
    <source>
        <strain evidence="2">Wuqing</strain>
    </source>
</reference>
<dbReference type="Gene3D" id="3.30.70.270">
    <property type="match status" value="2"/>
</dbReference>
<dbReference type="Pfam" id="PF17921">
    <property type="entry name" value="Integrase_H2C2"/>
    <property type="match status" value="1"/>
</dbReference>
<name>A0A0C2ME13_THEKT</name>
<dbReference type="InterPro" id="IPR050951">
    <property type="entry name" value="Retrovirus_Pol_polyprotein"/>
</dbReference>
<dbReference type="PANTHER" id="PTHR37984">
    <property type="entry name" value="PROTEIN CBG26694"/>
    <property type="match status" value="1"/>
</dbReference>
<comment type="caution">
    <text evidence="2">The sequence shown here is derived from an EMBL/GenBank/DDBJ whole genome shotgun (WGS) entry which is preliminary data.</text>
</comment>
<dbReference type="Proteomes" id="UP000031668">
    <property type="component" value="Unassembled WGS sequence"/>
</dbReference>
<dbReference type="EMBL" id="JWZT01004941">
    <property type="protein sequence ID" value="KII62559.1"/>
    <property type="molecule type" value="Genomic_DNA"/>
</dbReference>
<gene>
    <name evidence="2" type="ORF">RF11_13543</name>
</gene>
<dbReference type="OrthoDB" id="161002at2759"/>
<dbReference type="SUPFAM" id="SSF56672">
    <property type="entry name" value="DNA/RNA polymerases"/>
    <property type="match status" value="1"/>
</dbReference>
<protein>
    <recommendedName>
        <fullName evidence="1">Integrase zinc-binding domain-containing protein</fullName>
    </recommendedName>
</protein>
<feature type="domain" description="Integrase zinc-binding" evidence="1">
    <location>
        <begin position="351"/>
        <end position="389"/>
    </location>
</feature>
<dbReference type="PANTHER" id="PTHR37984:SF5">
    <property type="entry name" value="PROTEIN NYNRIN-LIKE"/>
    <property type="match status" value="1"/>
</dbReference>
<keyword evidence="3" id="KW-1185">Reference proteome</keyword>
<evidence type="ECO:0000313" key="3">
    <source>
        <dbReference type="Proteomes" id="UP000031668"/>
    </source>
</evidence>
<dbReference type="InterPro" id="IPR043502">
    <property type="entry name" value="DNA/RNA_pol_sf"/>
</dbReference>
<dbReference type="InterPro" id="IPR041588">
    <property type="entry name" value="Integrase_H2C2"/>
</dbReference>
<proteinExistence type="predicted"/>
<dbReference type="Gene3D" id="1.10.340.70">
    <property type="match status" value="1"/>
</dbReference>
<organism evidence="2 3">
    <name type="scientific">Thelohanellus kitauei</name>
    <name type="common">Myxosporean</name>
    <dbReference type="NCBI Taxonomy" id="669202"/>
    <lineage>
        <taxon>Eukaryota</taxon>
        <taxon>Metazoa</taxon>
        <taxon>Cnidaria</taxon>
        <taxon>Myxozoa</taxon>
        <taxon>Myxosporea</taxon>
        <taxon>Bivalvulida</taxon>
        <taxon>Platysporina</taxon>
        <taxon>Myxobolidae</taxon>
        <taxon>Thelohanellus</taxon>
    </lineage>
</organism>